<dbReference type="SUPFAM" id="SSF47413">
    <property type="entry name" value="lambda repressor-like DNA-binding domains"/>
    <property type="match status" value="1"/>
</dbReference>
<dbReference type="STRING" id="326474.AWB65_00511"/>
<evidence type="ECO:0000313" key="2">
    <source>
        <dbReference type="Proteomes" id="UP000054977"/>
    </source>
</evidence>
<evidence type="ECO:0000313" key="1">
    <source>
        <dbReference type="EMBL" id="SAL14100.1"/>
    </source>
</evidence>
<dbReference type="InterPro" id="IPR010982">
    <property type="entry name" value="Lambda_DNA-bd_dom_sf"/>
</dbReference>
<dbReference type="AlphaFoldDB" id="A0A158F504"/>
<keyword evidence="2" id="KW-1185">Reference proteome</keyword>
<dbReference type="EMBL" id="FCNW02000001">
    <property type="protein sequence ID" value="SAL14100.1"/>
    <property type="molecule type" value="Genomic_DNA"/>
</dbReference>
<dbReference type="Gene3D" id="1.10.260.40">
    <property type="entry name" value="lambda repressor-like DNA-binding domains"/>
    <property type="match status" value="1"/>
</dbReference>
<reference evidence="1" key="1">
    <citation type="submission" date="2016-01" db="EMBL/GenBank/DDBJ databases">
        <authorList>
            <person name="Peeters C."/>
        </authorList>
    </citation>
    <scope>NUCLEOTIDE SEQUENCE [LARGE SCALE GENOMIC DNA]</scope>
    <source>
        <strain evidence="1">LMG 22934</strain>
    </source>
</reference>
<accession>A0A158F504</accession>
<protein>
    <submittedName>
        <fullName evidence="1">XRE family transcriptional regulator</fullName>
    </submittedName>
</protein>
<sequence length="71" mass="7664">MINLRIDDAASLCGVSSDVFSRLENGRPVGTDKVLRVLDGLGLGLLILEKDTALQLERSIVNARQNEPEAS</sequence>
<dbReference type="Proteomes" id="UP000054977">
    <property type="component" value="Unassembled WGS sequence"/>
</dbReference>
<proteinExistence type="predicted"/>
<comment type="caution">
    <text evidence="1">The sequence shown here is derived from an EMBL/GenBank/DDBJ whole genome shotgun (WGS) entry which is preliminary data.</text>
</comment>
<dbReference type="GO" id="GO:0003677">
    <property type="term" value="F:DNA binding"/>
    <property type="evidence" value="ECO:0007669"/>
    <property type="project" value="InterPro"/>
</dbReference>
<organism evidence="1 2">
    <name type="scientific">Caballeronia humi</name>
    <dbReference type="NCBI Taxonomy" id="326474"/>
    <lineage>
        <taxon>Bacteria</taxon>
        <taxon>Pseudomonadati</taxon>
        <taxon>Pseudomonadota</taxon>
        <taxon>Betaproteobacteria</taxon>
        <taxon>Burkholderiales</taxon>
        <taxon>Burkholderiaceae</taxon>
        <taxon>Caballeronia</taxon>
    </lineage>
</organism>
<name>A0A158F504_9BURK</name>
<gene>
    <name evidence="1" type="ORF">AWB65_00511</name>
</gene>